<dbReference type="PANTHER" id="PTHR43804">
    <property type="entry name" value="LD18447P"/>
    <property type="match status" value="1"/>
</dbReference>
<gene>
    <name evidence="7" type="primary">prfA</name>
    <name evidence="11" type="ORF">LptCag_1976</name>
</gene>
<evidence type="ECO:0000256" key="1">
    <source>
        <dbReference type="ARBA" id="ARBA00002986"/>
    </source>
</evidence>
<proteinExistence type="inferred from homology"/>
<dbReference type="Pfam" id="PF03462">
    <property type="entry name" value="PCRF"/>
    <property type="match status" value="1"/>
</dbReference>
<evidence type="ECO:0000256" key="4">
    <source>
        <dbReference type="ARBA" id="ARBA00022481"/>
    </source>
</evidence>
<protein>
    <recommendedName>
        <fullName evidence="7 8">Peptide chain release factor 1</fullName>
        <shortName evidence="7">RF-1</shortName>
    </recommendedName>
</protein>
<evidence type="ECO:0000259" key="10">
    <source>
        <dbReference type="SMART" id="SM00937"/>
    </source>
</evidence>
<evidence type="ECO:0000256" key="7">
    <source>
        <dbReference type="HAMAP-Rule" id="MF_00093"/>
    </source>
</evidence>
<dbReference type="Gene3D" id="3.30.160.20">
    <property type="match status" value="1"/>
</dbReference>
<sequence>MSTAGIIEKVRPRLESMRERYREISGKMADPEVSRNPAIYMKLARDQSELSIIVSLYENYLRIIDQQKDLQELRQDPDFLDLVPQEEKKLSLELQDVESRLLDSILPRDERDSRNLFLEIRAGAGGEEAALFARELARMYLRFIERKGFRFEVMETNDTEIGGARETIIYVQGHGAFSQLKFESGVHRVQRVPVTEAGGRIHTSTVTVAMIPEASEVDVQIDPKDLRIDTFCASSAGGQSVNTTYSAVRITHLPTNIVVSCQDERSQLKNKAKAMKVLRARLMEKEQTRQNEQIASDRKSQVGTGDRSERIRTYNFPQNRVTDHRIGMTLYQLDQVMEGNIDPFVDALRAQERALEIERLE</sequence>
<comment type="PTM">
    <text evidence="7">Methylated by PrmC. Methylation increases the termination efficiency of RF1.</text>
</comment>
<dbReference type="InterPro" id="IPR005139">
    <property type="entry name" value="PCRF"/>
</dbReference>
<keyword evidence="6 7" id="KW-0648">Protein biosynthesis</keyword>
<comment type="caution">
    <text evidence="11">The sequence shown here is derived from an EMBL/GenBank/DDBJ whole genome shotgun (WGS) entry which is preliminary data.</text>
</comment>
<dbReference type="FunFam" id="3.30.70.1660:FF:000002">
    <property type="entry name" value="Peptide chain release factor 1"/>
    <property type="match status" value="1"/>
</dbReference>
<feature type="modified residue" description="N5-methylglutamine" evidence="7">
    <location>
        <position position="239"/>
    </location>
</feature>
<name>A0A094YMW4_9BACT</name>
<dbReference type="Proteomes" id="UP000029452">
    <property type="component" value="Unassembled WGS sequence"/>
</dbReference>
<evidence type="ECO:0000313" key="11">
    <source>
        <dbReference type="EMBL" id="KGA94546.1"/>
    </source>
</evidence>
<evidence type="ECO:0000256" key="8">
    <source>
        <dbReference type="NCBIfam" id="TIGR00019"/>
    </source>
</evidence>
<evidence type="ECO:0000256" key="2">
    <source>
        <dbReference type="ARBA" id="ARBA00004496"/>
    </source>
</evidence>
<keyword evidence="4 7" id="KW-0488">Methylation</keyword>
<dbReference type="PATRIC" id="fig|178606.4.peg.510"/>
<dbReference type="RefSeq" id="WP_023524680.1">
    <property type="nucleotide sequence ID" value="NZ_JBPKCJ010000004.1"/>
</dbReference>
<feature type="domain" description="Peptide chain release factor" evidence="10">
    <location>
        <begin position="69"/>
        <end position="183"/>
    </location>
</feature>
<dbReference type="NCBIfam" id="TIGR00019">
    <property type="entry name" value="prfA"/>
    <property type="match status" value="1"/>
</dbReference>
<dbReference type="OrthoDB" id="9806673at2"/>
<comment type="subcellular location">
    <subcellularLocation>
        <location evidence="2 7">Cytoplasm</location>
    </subcellularLocation>
</comment>
<keyword evidence="5 7" id="KW-0963">Cytoplasm</keyword>
<organism evidence="11 12">
    <name type="scientific">Leptospirillum ferriphilum</name>
    <dbReference type="NCBI Taxonomy" id="178606"/>
    <lineage>
        <taxon>Bacteria</taxon>
        <taxon>Pseudomonadati</taxon>
        <taxon>Nitrospirota</taxon>
        <taxon>Nitrospiria</taxon>
        <taxon>Nitrospirales</taxon>
        <taxon>Nitrospiraceae</taxon>
        <taxon>Leptospirillum</taxon>
    </lineage>
</organism>
<dbReference type="InterPro" id="IPR045853">
    <property type="entry name" value="Pep_chain_release_fac_I_sf"/>
</dbReference>
<dbReference type="AlphaFoldDB" id="A0A094YMW4"/>
<evidence type="ECO:0000313" key="12">
    <source>
        <dbReference type="Proteomes" id="UP000029452"/>
    </source>
</evidence>
<evidence type="ECO:0000256" key="9">
    <source>
        <dbReference type="SAM" id="MobiDB-lite"/>
    </source>
</evidence>
<reference evidence="11 12" key="1">
    <citation type="submission" date="2014-06" db="EMBL/GenBank/DDBJ databases">
        <title>Draft genome sequence of iron oxidizing acidophile Leptospirillum ferriphilum DSM14647.</title>
        <authorList>
            <person name="Cardenas J.P."/>
            <person name="Lazcano M."/>
            <person name="Ossandon F.J."/>
            <person name="Corbett M."/>
            <person name="Holmes D.S."/>
            <person name="Watkin E."/>
        </authorList>
    </citation>
    <scope>NUCLEOTIDE SEQUENCE [LARGE SCALE GENOMIC DNA]</scope>
    <source>
        <strain evidence="11 12">DSM 14647</strain>
    </source>
</reference>
<dbReference type="GO" id="GO:0016149">
    <property type="term" value="F:translation release factor activity, codon specific"/>
    <property type="evidence" value="ECO:0007669"/>
    <property type="project" value="UniProtKB-UniRule"/>
</dbReference>
<dbReference type="FunFam" id="3.30.70.1660:FF:000004">
    <property type="entry name" value="Peptide chain release factor 1"/>
    <property type="match status" value="1"/>
</dbReference>
<dbReference type="Pfam" id="PF00472">
    <property type="entry name" value="RF-1"/>
    <property type="match status" value="1"/>
</dbReference>
<dbReference type="InterPro" id="IPR000352">
    <property type="entry name" value="Pep_chain_release_fac_I"/>
</dbReference>
<comment type="function">
    <text evidence="1 7">Peptide chain release factor 1 directs the termination of translation in response to the peptide chain termination codons UAG and UAA.</text>
</comment>
<dbReference type="Gene3D" id="6.10.140.1950">
    <property type="match status" value="1"/>
</dbReference>
<dbReference type="InterPro" id="IPR050057">
    <property type="entry name" value="Prokaryotic/Mito_RF"/>
</dbReference>
<dbReference type="GO" id="GO:0005829">
    <property type="term" value="C:cytosol"/>
    <property type="evidence" value="ECO:0007669"/>
    <property type="project" value="UniProtKB-ARBA"/>
</dbReference>
<dbReference type="InterPro" id="IPR004373">
    <property type="entry name" value="RF-1"/>
</dbReference>
<evidence type="ECO:0000256" key="6">
    <source>
        <dbReference type="ARBA" id="ARBA00022917"/>
    </source>
</evidence>
<dbReference type="HAMAP" id="MF_00093">
    <property type="entry name" value="Rel_fac_1"/>
    <property type="match status" value="1"/>
</dbReference>
<dbReference type="SMART" id="SM00937">
    <property type="entry name" value="PCRF"/>
    <property type="match status" value="1"/>
</dbReference>
<dbReference type="SUPFAM" id="SSF75620">
    <property type="entry name" value="Release factor"/>
    <property type="match status" value="1"/>
</dbReference>
<dbReference type="NCBIfam" id="NF001859">
    <property type="entry name" value="PRK00591.1"/>
    <property type="match status" value="1"/>
</dbReference>
<evidence type="ECO:0000256" key="3">
    <source>
        <dbReference type="ARBA" id="ARBA00010835"/>
    </source>
</evidence>
<dbReference type="FunFam" id="3.30.160.20:FF:000004">
    <property type="entry name" value="Peptide chain release factor 1"/>
    <property type="match status" value="1"/>
</dbReference>
<dbReference type="PANTHER" id="PTHR43804:SF7">
    <property type="entry name" value="LD18447P"/>
    <property type="match status" value="1"/>
</dbReference>
<comment type="similarity">
    <text evidence="3 7">Belongs to the prokaryotic/mitochondrial release factor family.</text>
</comment>
<evidence type="ECO:0000256" key="5">
    <source>
        <dbReference type="ARBA" id="ARBA00022490"/>
    </source>
</evidence>
<accession>A0A094YMW4</accession>
<feature type="region of interest" description="Disordered" evidence="9">
    <location>
        <begin position="286"/>
        <end position="310"/>
    </location>
</feature>
<dbReference type="Gene3D" id="3.30.70.1660">
    <property type="match status" value="1"/>
</dbReference>
<dbReference type="EMBL" id="JPGK01000002">
    <property type="protein sequence ID" value="KGA94546.1"/>
    <property type="molecule type" value="Genomic_DNA"/>
</dbReference>